<dbReference type="PANTHER" id="PTHR22770">
    <property type="entry name" value="UBIQUITIN CONJUGATING ENZYME 7 INTERACTING PROTEIN-RELATED"/>
    <property type="match status" value="1"/>
</dbReference>
<evidence type="ECO:0000256" key="2">
    <source>
        <dbReference type="ARBA" id="ARBA00022679"/>
    </source>
</evidence>
<keyword evidence="2" id="KW-0808">Transferase</keyword>
<dbReference type="PROSITE" id="PS50084">
    <property type="entry name" value="KH_TYPE_1"/>
    <property type="match status" value="1"/>
</dbReference>
<keyword evidence="7" id="KW-0862">Zinc</keyword>
<dbReference type="CDD" id="cd00105">
    <property type="entry name" value="KH-I"/>
    <property type="match status" value="1"/>
</dbReference>
<evidence type="ECO:0000259" key="9">
    <source>
        <dbReference type="PROSITE" id="PS51873"/>
    </source>
</evidence>
<dbReference type="WBParaSite" id="PDA_v2.g12146.t1">
    <property type="protein sequence ID" value="PDA_v2.g12146.t1"/>
    <property type="gene ID" value="PDA_v2.g12146"/>
</dbReference>
<dbReference type="PROSITE" id="PS51873">
    <property type="entry name" value="TRIAD"/>
    <property type="match status" value="1"/>
</dbReference>
<sequence>MSSNEEIVEERIEIPKTDVKAVIGRKEEQLKSIREKSNCRIEISYKTTPNGICKITGTRKNVIIALRLIREVYETKIENNDILPNLRMPSKSIDNIPPALPRHRSVKPEDGGMIKMLQAQLGNKLLLPYNGLCYNPSLPPQPPPIALKPKFMATSQIYKNPFNDESFGSNYSIQKLATTPMDIGSTQTDEDLFNDQNNFEKFFIPDGEIILPETGSSTIEIAEDPVKDVANKEACVIQSPTPQQVDKNIQTDTDNNKKQNSIRLRFQKVKAIFGRNKSKSIKEASAAAVDVIENKNEYIKTADKKIPCVQNNQPSFECGICFEVFKIDDGCIKCEKNPFVEISINLTHSICIDCMRGYAHSAITDIQVANGGLGLKCIDAECINVFLLTSFEFYLSDDDFLPLKLRLQEQCLADASLEDLVTCSDCGLRVCAPPFSTFYICECGRRQCRFCPRLESKLSEAIIRKCHKCNIPFIKNEGCNKMTCQCGAKQCYVCHQKDIDYSHFCSCDIQQQHGKCEICKKSCRLWENAEELDQIKINELQQFLI</sequence>
<dbReference type="Pfam" id="PF26200">
    <property type="entry name" value="Rcat_RNF216"/>
    <property type="match status" value="1"/>
</dbReference>
<protein>
    <submittedName>
        <fullName evidence="11">RING-type domain-containing protein</fullName>
    </submittedName>
</protein>
<reference evidence="11" key="1">
    <citation type="submission" date="2022-11" db="UniProtKB">
        <authorList>
            <consortium name="WormBaseParasite"/>
        </authorList>
    </citation>
    <scope>IDENTIFICATION</scope>
</reference>
<dbReference type="InterPro" id="IPR004087">
    <property type="entry name" value="KH_dom"/>
</dbReference>
<dbReference type="CDD" id="cd20353">
    <property type="entry name" value="Rcat_RBR_RNF216"/>
    <property type="match status" value="1"/>
</dbReference>
<dbReference type="InterPro" id="IPR044066">
    <property type="entry name" value="TRIAD_supradom"/>
</dbReference>
<accession>A0A914P2T0</accession>
<dbReference type="Gene3D" id="3.30.1370.10">
    <property type="entry name" value="K Homology domain, type 1"/>
    <property type="match status" value="1"/>
</dbReference>
<dbReference type="GO" id="GO:0016740">
    <property type="term" value="F:transferase activity"/>
    <property type="evidence" value="ECO:0007669"/>
    <property type="project" value="UniProtKB-KW"/>
</dbReference>
<dbReference type="GO" id="GO:0003723">
    <property type="term" value="F:RNA binding"/>
    <property type="evidence" value="ECO:0007669"/>
    <property type="project" value="UniProtKB-UniRule"/>
</dbReference>
<dbReference type="Gene3D" id="1.20.120.1750">
    <property type="match status" value="1"/>
</dbReference>
<evidence type="ECO:0000256" key="4">
    <source>
        <dbReference type="ARBA" id="ARBA00022737"/>
    </source>
</evidence>
<evidence type="ECO:0000256" key="3">
    <source>
        <dbReference type="ARBA" id="ARBA00022723"/>
    </source>
</evidence>
<dbReference type="Pfam" id="PF00013">
    <property type="entry name" value="KH_1"/>
    <property type="match status" value="1"/>
</dbReference>
<feature type="domain" description="RING-type" evidence="9">
    <location>
        <begin position="314"/>
        <end position="517"/>
    </location>
</feature>
<evidence type="ECO:0000313" key="11">
    <source>
        <dbReference type="WBParaSite" id="PDA_v2.g12146.t1"/>
    </source>
</evidence>
<keyword evidence="3" id="KW-0479">Metal-binding</keyword>
<organism evidence="10 11">
    <name type="scientific">Panagrolaimus davidi</name>
    <dbReference type="NCBI Taxonomy" id="227884"/>
    <lineage>
        <taxon>Eukaryota</taxon>
        <taxon>Metazoa</taxon>
        <taxon>Ecdysozoa</taxon>
        <taxon>Nematoda</taxon>
        <taxon>Chromadorea</taxon>
        <taxon>Rhabditida</taxon>
        <taxon>Tylenchina</taxon>
        <taxon>Panagrolaimomorpha</taxon>
        <taxon>Panagrolaimoidea</taxon>
        <taxon>Panagrolaimidae</taxon>
        <taxon>Panagrolaimus</taxon>
    </lineage>
</organism>
<dbReference type="PANTHER" id="PTHR22770:SF47">
    <property type="entry name" value="E3 UBIQUITIN-PROTEIN LIGASE RNF216"/>
    <property type="match status" value="1"/>
</dbReference>
<proteinExistence type="predicted"/>
<evidence type="ECO:0000256" key="6">
    <source>
        <dbReference type="ARBA" id="ARBA00022786"/>
    </source>
</evidence>
<evidence type="ECO:0000256" key="1">
    <source>
        <dbReference type="ARBA" id="ARBA00004906"/>
    </source>
</evidence>
<keyword evidence="8" id="KW-0694">RNA-binding</keyword>
<keyword evidence="4" id="KW-0677">Repeat</keyword>
<dbReference type="SUPFAM" id="SSF54791">
    <property type="entry name" value="Eukaryotic type KH-domain (KH-domain type I)"/>
    <property type="match status" value="1"/>
</dbReference>
<dbReference type="InterPro" id="IPR047546">
    <property type="entry name" value="Rcat_RBR_RNF216"/>
</dbReference>
<dbReference type="SUPFAM" id="SSF57850">
    <property type="entry name" value="RING/U-box"/>
    <property type="match status" value="1"/>
</dbReference>
<evidence type="ECO:0000256" key="5">
    <source>
        <dbReference type="ARBA" id="ARBA00022771"/>
    </source>
</evidence>
<evidence type="ECO:0000256" key="8">
    <source>
        <dbReference type="PROSITE-ProRule" id="PRU00117"/>
    </source>
</evidence>
<dbReference type="InterPro" id="IPR051628">
    <property type="entry name" value="LUBAC_E3_Ligases"/>
</dbReference>
<dbReference type="Proteomes" id="UP000887578">
    <property type="component" value="Unplaced"/>
</dbReference>
<evidence type="ECO:0000256" key="7">
    <source>
        <dbReference type="ARBA" id="ARBA00022833"/>
    </source>
</evidence>
<keyword evidence="5" id="KW-0863">Zinc-finger</keyword>
<dbReference type="AlphaFoldDB" id="A0A914P2T0"/>
<evidence type="ECO:0000313" key="10">
    <source>
        <dbReference type="Proteomes" id="UP000887578"/>
    </source>
</evidence>
<keyword evidence="6" id="KW-0833">Ubl conjugation pathway</keyword>
<dbReference type="SMART" id="SM00322">
    <property type="entry name" value="KH"/>
    <property type="match status" value="1"/>
</dbReference>
<dbReference type="GO" id="GO:0008270">
    <property type="term" value="F:zinc ion binding"/>
    <property type="evidence" value="ECO:0007669"/>
    <property type="project" value="UniProtKB-KW"/>
</dbReference>
<dbReference type="InterPro" id="IPR036612">
    <property type="entry name" value="KH_dom_type_1_sf"/>
</dbReference>
<dbReference type="InterPro" id="IPR004088">
    <property type="entry name" value="KH_dom_type_1"/>
</dbReference>
<keyword evidence="10" id="KW-1185">Reference proteome</keyword>
<comment type="pathway">
    <text evidence="1">Protein modification; protein ubiquitination.</text>
</comment>
<dbReference type="InterPro" id="IPR013083">
    <property type="entry name" value="Znf_RING/FYVE/PHD"/>
</dbReference>
<name>A0A914P2T0_9BILA</name>
<dbReference type="Gene3D" id="3.30.40.10">
    <property type="entry name" value="Zinc/RING finger domain, C3HC4 (zinc finger)"/>
    <property type="match status" value="1"/>
</dbReference>